<dbReference type="PANTHER" id="PTHR11669">
    <property type="entry name" value="REPLICATION FACTOR C / DNA POLYMERASE III GAMMA-TAU SUBUNIT"/>
    <property type="match status" value="1"/>
</dbReference>
<protein>
    <submittedName>
        <fullName evidence="1">DNA polymerase III delta prime subunit</fullName>
        <ecNumber evidence="1">2.7.7.7</ecNumber>
    </submittedName>
</protein>
<dbReference type="InterPro" id="IPR027417">
    <property type="entry name" value="P-loop_NTPase"/>
</dbReference>
<reference evidence="1 2" key="1">
    <citation type="submission" date="2017-06" db="EMBL/GenBank/DDBJ databases">
        <authorList>
            <consortium name="Pathogen Informatics"/>
        </authorList>
    </citation>
    <scope>NUCLEOTIDE SEQUENCE [LARGE SCALE GENOMIC DNA]</scope>
    <source>
        <strain evidence="1 2">NCTC13839</strain>
    </source>
</reference>
<keyword evidence="2" id="KW-1185">Reference proteome</keyword>
<accession>A0A240ACX6</accession>
<gene>
    <name evidence="1" type="primary">dnaX_1</name>
    <name evidence="1" type="ORF">SAMEA4384403_02394</name>
</gene>
<dbReference type="Proteomes" id="UP000242084">
    <property type="component" value="Chromosome 1"/>
</dbReference>
<evidence type="ECO:0000313" key="2">
    <source>
        <dbReference type="Proteomes" id="UP000242084"/>
    </source>
</evidence>
<name>A0A240ACX6_9STAP</name>
<sequence length="308" mass="35399">MQLTKEIDHLLNADQLSHAYLFEGDNMFEMKSTAMYFAERILCQNESTCKVKVQTFNHPDFVYVQSEETTIKKQQIEELLRKMNQKPIESQYKVYIIEAFDKLTVQGENSILKFLEEPPPNTIALLLTTKKDQILPTIHSRCQLVHFKPSSKEAYIQELEASDVSSAIAHTLSFVTSDKEEALTLIEEQSYIQIRKSVTKLANLMINDQQKAMIYLIECIKIANSRPLQQLFLNSLNAYFQDLLHAKVELDVTKAYPDLETQIAEMSTKLTLDNISNYIQVITEANRKLAQNVNATLVLEQMVINGKR</sequence>
<proteinExistence type="predicted"/>
<evidence type="ECO:0000313" key="1">
    <source>
        <dbReference type="EMBL" id="SNV80944.1"/>
    </source>
</evidence>
<dbReference type="PANTHER" id="PTHR11669:SF8">
    <property type="entry name" value="DNA POLYMERASE III SUBUNIT DELTA"/>
    <property type="match status" value="1"/>
</dbReference>
<organism evidence="1 2">
    <name type="scientific">Mammaliicoccus stepanovicii</name>
    <dbReference type="NCBI Taxonomy" id="643214"/>
    <lineage>
        <taxon>Bacteria</taxon>
        <taxon>Bacillati</taxon>
        <taxon>Bacillota</taxon>
        <taxon>Bacilli</taxon>
        <taxon>Bacillales</taxon>
        <taxon>Staphylococcaceae</taxon>
        <taxon>Mammaliicoccus</taxon>
    </lineage>
</organism>
<dbReference type="AlphaFoldDB" id="A0A240ACX6"/>
<keyword evidence="1" id="KW-0548">Nucleotidyltransferase</keyword>
<dbReference type="EMBL" id="LT906462">
    <property type="protein sequence ID" value="SNV80944.1"/>
    <property type="molecule type" value="Genomic_DNA"/>
</dbReference>
<dbReference type="Pfam" id="PF13177">
    <property type="entry name" value="DNA_pol3_delta2"/>
    <property type="match status" value="1"/>
</dbReference>
<dbReference type="RefSeq" id="WP_095089874.1">
    <property type="nucleotide sequence ID" value="NZ_BMDM01000012.1"/>
</dbReference>
<dbReference type="KEGG" id="sste:SAMEA4384403_2394"/>
<dbReference type="InterPro" id="IPR050238">
    <property type="entry name" value="DNA_Rep/Repair_Clamp_Loader"/>
</dbReference>
<keyword evidence="1" id="KW-0808">Transferase</keyword>
<dbReference type="OrthoDB" id="9810148at2"/>
<dbReference type="GO" id="GO:0003887">
    <property type="term" value="F:DNA-directed DNA polymerase activity"/>
    <property type="evidence" value="ECO:0007669"/>
    <property type="project" value="UniProtKB-EC"/>
</dbReference>
<dbReference type="GO" id="GO:0006261">
    <property type="term" value="P:DNA-templated DNA replication"/>
    <property type="evidence" value="ECO:0007669"/>
    <property type="project" value="TreeGrafter"/>
</dbReference>
<dbReference type="EC" id="2.7.7.7" evidence="1"/>
<dbReference type="Gene3D" id="3.40.50.300">
    <property type="entry name" value="P-loop containing nucleotide triphosphate hydrolases"/>
    <property type="match status" value="1"/>
</dbReference>
<dbReference type="SUPFAM" id="SSF52540">
    <property type="entry name" value="P-loop containing nucleoside triphosphate hydrolases"/>
    <property type="match status" value="1"/>
</dbReference>